<evidence type="ECO:0000313" key="1">
    <source>
        <dbReference type="EMBL" id="KAI9921589.1"/>
    </source>
</evidence>
<accession>A0ACC0WU57</accession>
<keyword evidence="2" id="KW-1185">Reference proteome</keyword>
<comment type="caution">
    <text evidence="1">The sequence shown here is derived from an EMBL/GenBank/DDBJ whole genome shotgun (WGS) entry which is preliminary data.</text>
</comment>
<evidence type="ECO:0000313" key="2">
    <source>
        <dbReference type="Proteomes" id="UP001163321"/>
    </source>
</evidence>
<reference evidence="1 2" key="1">
    <citation type="journal article" date="2022" name="bioRxiv">
        <title>The genome of the oomycete Peronosclerospora sorghi, a cosmopolitan pathogen of maize and sorghum, is inflated with dispersed pseudogenes.</title>
        <authorList>
            <person name="Fletcher K."/>
            <person name="Martin F."/>
            <person name="Isakeit T."/>
            <person name="Cavanaugh K."/>
            <person name="Magill C."/>
            <person name="Michelmore R."/>
        </authorList>
    </citation>
    <scope>NUCLEOTIDE SEQUENCE [LARGE SCALE GENOMIC DNA]</scope>
    <source>
        <strain evidence="1">P6</strain>
    </source>
</reference>
<proteinExistence type="predicted"/>
<dbReference type="EMBL" id="CM047580">
    <property type="protein sequence ID" value="KAI9921589.1"/>
    <property type="molecule type" value="Genomic_DNA"/>
</dbReference>
<name>A0ACC0WU57_9STRA</name>
<protein>
    <submittedName>
        <fullName evidence="1">Uncharacterized protein</fullName>
    </submittedName>
</protein>
<gene>
    <name evidence="1" type="ORF">PsorP6_001189</name>
</gene>
<organism evidence="1 2">
    <name type="scientific">Peronosclerospora sorghi</name>
    <dbReference type="NCBI Taxonomy" id="230839"/>
    <lineage>
        <taxon>Eukaryota</taxon>
        <taxon>Sar</taxon>
        <taxon>Stramenopiles</taxon>
        <taxon>Oomycota</taxon>
        <taxon>Peronosporomycetes</taxon>
        <taxon>Peronosporales</taxon>
        <taxon>Peronosporaceae</taxon>
        <taxon>Peronosclerospora</taxon>
    </lineage>
</organism>
<sequence>MLSGHFPIDKNVTIQGEVTYNDISQDDIKRRLPQFVAYVLQRDKHFPTLTTLEYAYRFCVGNNSMVVKDKLSNGIPEENKTALETPEALFAQNRDAMLRGVSGGERKRVTTGEMELGKNYVKLMDEINTGLDSAATYDIIKTQRSIAKKLQKTPTPKVFELFDDVILLNNGYVMYHGPRERIVNHFESLGFKFPPERDVADSLLDLGTNQQYNYETTCKIGSIGG</sequence>
<dbReference type="Proteomes" id="UP001163321">
    <property type="component" value="Chromosome 1"/>
</dbReference>